<evidence type="ECO:0000313" key="2">
    <source>
        <dbReference type="Proteomes" id="UP000033423"/>
    </source>
</evidence>
<organism evidence="1 2">
    <name type="scientific">Candidatus Magnetobacterium bavaricum</name>
    <dbReference type="NCBI Taxonomy" id="29290"/>
    <lineage>
        <taxon>Bacteria</taxon>
        <taxon>Pseudomonadati</taxon>
        <taxon>Nitrospirota</taxon>
        <taxon>Thermodesulfovibrionia</taxon>
        <taxon>Thermodesulfovibrionales</taxon>
        <taxon>Candidatus Magnetobacteriaceae</taxon>
        <taxon>Candidatus Magnetobacterium</taxon>
    </lineage>
</organism>
<sequence length="66" mass="7679">MLIHDTDEITRGNYVISTNVTTSNEFMLLAQRFNVMAETISQAFNRMEEMVQFRTHELSLTNARIP</sequence>
<comment type="caution">
    <text evidence="1">The sequence shown here is derived from an EMBL/GenBank/DDBJ whole genome shotgun (WGS) entry which is preliminary data.</text>
</comment>
<dbReference type="Gene3D" id="1.10.287.130">
    <property type="match status" value="1"/>
</dbReference>
<dbReference type="CDD" id="cd06225">
    <property type="entry name" value="HAMP"/>
    <property type="match status" value="1"/>
</dbReference>
<dbReference type="AlphaFoldDB" id="A0A0F3GVN6"/>
<dbReference type="Proteomes" id="UP000033423">
    <property type="component" value="Unassembled WGS sequence"/>
</dbReference>
<protein>
    <submittedName>
        <fullName evidence="1">Uncharacterized protein</fullName>
    </submittedName>
</protein>
<keyword evidence="2" id="KW-1185">Reference proteome</keyword>
<proteinExistence type="predicted"/>
<evidence type="ECO:0000313" key="1">
    <source>
        <dbReference type="EMBL" id="KJU85961.1"/>
    </source>
</evidence>
<name>A0A0F3GVN6_9BACT</name>
<reference evidence="1 2" key="1">
    <citation type="submission" date="2015-02" db="EMBL/GenBank/DDBJ databases">
        <title>Single-cell genomics of uncultivated deep-branching MTB reveals a conserved set of magnetosome genes.</title>
        <authorList>
            <person name="Kolinko S."/>
            <person name="Richter M."/>
            <person name="Glockner F.O."/>
            <person name="Brachmann A."/>
            <person name="Schuler D."/>
        </authorList>
    </citation>
    <scope>NUCLEOTIDE SEQUENCE [LARGE SCALE GENOMIC DNA]</scope>
    <source>
        <strain evidence="1">TM-1</strain>
    </source>
</reference>
<dbReference type="EMBL" id="LACI01000792">
    <property type="protein sequence ID" value="KJU85961.1"/>
    <property type="molecule type" value="Genomic_DNA"/>
</dbReference>
<gene>
    <name evidence="1" type="ORF">MBAV_001845</name>
</gene>
<accession>A0A0F3GVN6</accession>
<feature type="non-terminal residue" evidence="1">
    <location>
        <position position="66"/>
    </location>
</feature>